<dbReference type="Proteomes" id="UP000683517">
    <property type="component" value="Chromosome"/>
</dbReference>
<reference evidence="3 4" key="1">
    <citation type="submission" date="2021-06" db="EMBL/GenBank/DDBJ databases">
        <title>FDA dAtabase for Regulatory Grade micrObial Sequences (FDA-ARGOS): Supporting development and validation of Infectious Disease Dx tests.</title>
        <authorList>
            <person name="Sproer C."/>
            <person name="Gronow S."/>
            <person name="Severitt S."/>
            <person name="Schroder I."/>
            <person name="Tallon L."/>
            <person name="Sadzewicz L."/>
            <person name="Zhao X."/>
            <person name="Boylan J."/>
            <person name="Ott S."/>
            <person name="Bowen H."/>
            <person name="Vavikolanu K."/>
            <person name="Mehta A."/>
            <person name="Aluvathingal J."/>
            <person name="Nadendla S."/>
            <person name="Lowell S."/>
            <person name="Myers T."/>
            <person name="Yan Y."/>
        </authorList>
    </citation>
    <scope>NUCLEOTIDE SEQUENCE [LARGE SCALE GENOMIC DNA]</scope>
    <source>
        <strain evidence="3 4">FDAARGOS 1400</strain>
    </source>
</reference>
<dbReference type="InterPro" id="IPR023936">
    <property type="entry name" value="RutE-like"/>
</dbReference>
<dbReference type="EC" id="1.-.-.-" evidence="1"/>
<evidence type="ECO:0000313" key="3">
    <source>
        <dbReference type="EMBL" id="QXB45574.1"/>
    </source>
</evidence>
<keyword evidence="1 3" id="KW-0560">Oxidoreductase</keyword>
<feature type="domain" description="Nitroreductase" evidence="2">
    <location>
        <begin position="18"/>
        <end position="173"/>
    </location>
</feature>
<evidence type="ECO:0000313" key="4">
    <source>
        <dbReference type="Proteomes" id="UP000683517"/>
    </source>
</evidence>
<dbReference type="PANTHER" id="PTHR43543">
    <property type="entry name" value="MALONIC SEMIALDEHYDE REDUCTASE RUTE-RELATED"/>
    <property type="match status" value="1"/>
</dbReference>
<dbReference type="PANTHER" id="PTHR43543:SF1">
    <property type="entry name" value="MALONIC SEMIALDEHYDE REDUCTASE RUTE-RELATED"/>
    <property type="match status" value="1"/>
</dbReference>
<name>A0ABX8L0Q2_9GAMM</name>
<keyword evidence="1" id="KW-0520">NAD</keyword>
<dbReference type="Pfam" id="PF00881">
    <property type="entry name" value="Nitroreductase"/>
    <property type="match status" value="1"/>
</dbReference>
<dbReference type="GO" id="GO:0035527">
    <property type="term" value="F:3-hydroxypropionate dehydrogenase (NADP+) activity"/>
    <property type="evidence" value="ECO:0007669"/>
    <property type="project" value="UniProtKB-EC"/>
</dbReference>
<dbReference type="InterPro" id="IPR050461">
    <property type="entry name" value="Nitroreductase_HadB/RutE"/>
</dbReference>
<sequence>MNAKTLNILDQIFLEARTHSTWLYKAVPPEQIQQIYDLVKMAPTSANCSPARFVFLTTPEAKQKLKPALLSGNVEKTMTAPVTVLVATDARFYDKLPELFPYADAKSWFTSSEAVAHETAFRNSSLQAAYLIMACRSLGLDTGPMSGFDAKLVDELFFAGTNHHINLIINIGYGDPQKVYTRLPRLNFEELSGGMIKVHTTLFNLKREIS</sequence>
<dbReference type="InterPro" id="IPR029479">
    <property type="entry name" value="Nitroreductase"/>
</dbReference>
<dbReference type="EMBL" id="CP077365">
    <property type="protein sequence ID" value="QXB45574.1"/>
    <property type="molecule type" value="Genomic_DNA"/>
</dbReference>
<proteinExistence type="inferred from homology"/>
<comment type="similarity">
    <text evidence="1">Belongs to the nitroreductase family. HadB/RutE subfamily.</text>
</comment>
<dbReference type="HAMAP" id="MF_01204">
    <property type="entry name" value="Oxidoreductase_RutE_HadB"/>
    <property type="match status" value="1"/>
</dbReference>
<dbReference type="NCBIfam" id="NF003768">
    <property type="entry name" value="PRK05365.1"/>
    <property type="match status" value="1"/>
</dbReference>
<evidence type="ECO:0000256" key="1">
    <source>
        <dbReference type="HAMAP-Rule" id="MF_01204"/>
    </source>
</evidence>
<keyword evidence="1" id="KW-0288">FMN</keyword>
<keyword evidence="1" id="KW-0285">Flavoprotein</keyword>
<keyword evidence="4" id="KW-1185">Reference proteome</keyword>
<evidence type="ECO:0000259" key="2">
    <source>
        <dbReference type="Pfam" id="PF00881"/>
    </source>
</evidence>
<comment type="cofactor">
    <cofactor evidence="1">
        <name>FMN</name>
        <dbReference type="ChEBI" id="CHEBI:58210"/>
    </cofactor>
</comment>
<keyword evidence="1" id="KW-0521">NADP</keyword>
<gene>
    <name evidence="3" type="ORF">I6L30_14235</name>
</gene>
<protein>
    <recommendedName>
        <fullName evidence="1">Putative NADH dehydrogenase/NAD(P)H nitroreductase I6L30_14235</fullName>
        <ecNumber evidence="1">1.-.-.-</ecNumber>
    </recommendedName>
</protein>
<organism evidence="3 4">
    <name type="scientific">Acinetobacter seifertii</name>
    <dbReference type="NCBI Taxonomy" id="1530123"/>
    <lineage>
        <taxon>Bacteria</taxon>
        <taxon>Pseudomonadati</taxon>
        <taxon>Pseudomonadota</taxon>
        <taxon>Gammaproteobacteria</taxon>
        <taxon>Moraxellales</taxon>
        <taxon>Moraxellaceae</taxon>
        <taxon>Acinetobacter</taxon>
        <taxon>Acinetobacter calcoaceticus/baumannii complex</taxon>
    </lineage>
</organism>
<accession>A0ABX8L0Q2</accession>
<dbReference type="CDD" id="cd02148">
    <property type="entry name" value="RutE-like"/>
    <property type="match status" value="1"/>
</dbReference>